<name>A0ABT5BKA0_9BACT</name>
<evidence type="ECO:0000256" key="1">
    <source>
        <dbReference type="SAM" id="MobiDB-lite"/>
    </source>
</evidence>
<evidence type="ECO:0000259" key="2">
    <source>
        <dbReference type="PROSITE" id="PS50006"/>
    </source>
</evidence>
<feature type="domain" description="FHA" evidence="2">
    <location>
        <begin position="377"/>
        <end position="425"/>
    </location>
</feature>
<dbReference type="InterPro" id="IPR050923">
    <property type="entry name" value="Cell_Proc_Reg/RNA_Proc"/>
</dbReference>
<dbReference type="Gene3D" id="2.60.200.20">
    <property type="match status" value="2"/>
</dbReference>
<feature type="domain" description="FHA" evidence="2">
    <location>
        <begin position="258"/>
        <end position="308"/>
    </location>
</feature>
<comment type="caution">
    <text evidence="3">The sequence shown here is derived from an EMBL/GenBank/DDBJ whole genome shotgun (WGS) entry which is preliminary data.</text>
</comment>
<dbReference type="SMART" id="SM00240">
    <property type="entry name" value="FHA"/>
    <property type="match status" value="2"/>
</dbReference>
<accession>A0ABT5BKA0</accession>
<dbReference type="InterPro" id="IPR000253">
    <property type="entry name" value="FHA_dom"/>
</dbReference>
<dbReference type="PANTHER" id="PTHR23308">
    <property type="entry name" value="NUCLEAR INHIBITOR OF PROTEIN PHOSPHATASE-1"/>
    <property type="match status" value="1"/>
</dbReference>
<feature type="region of interest" description="Disordered" evidence="1">
    <location>
        <begin position="172"/>
        <end position="193"/>
    </location>
</feature>
<evidence type="ECO:0000313" key="4">
    <source>
        <dbReference type="Proteomes" id="UP001217838"/>
    </source>
</evidence>
<reference evidence="3 4" key="1">
    <citation type="submission" date="2022-11" db="EMBL/GenBank/DDBJ databases">
        <title>Minimal conservation of predation-associated metabolite biosynthetic gene clusters underscores biosynthetic potential of Myxococcota including descriptions for ten novel species: Archangium lansinium sp. nov., Myxococcus landrumus sp. nov., Nannocystis bai.</title>
        <authorList>
            <person name="Ahearne A."/>
            <person name="Stevens C."/>
            <person name="Dowd S."/>
        </authorList>
    </citation>
    <scope>NUCLEOTIDE SEQUENCE [LARGE SCALE GENOMIC DNA]</scope>
    <source>
        <strain evidence="3 4">NCELM</strain>
    </source>
</reference>
<dbReference type="Pfam" id="PF12773">
    <property type="entry name" value="DZR"/>
    <property type="match status" value="1"/>
</dbReference>
<feature type="region of interest" description="Disordered" evidence="1">
    <location>
        <begin position="81"/>
        <end position="160"/>
    </location>
</feature>
<dbReference type="PROSITE" id="PS50006">
    <property type="entry name" value="FHA_DOMAIN"/>
    <property type="match status" value="2"/>
</dbReference>
<keyword evidence="4" id="KW-1185">Reference proteome</keyword>
<dbReference type="InterPro" id="IPR025874">
    <property type="entry name" value="DZR"/>
</dbReference>
<feature type="compositionally biased region" description="Low complexity" evidence="1">
    <location>
        <begin position="150"/>
        <end position="160"/>
    </location>
</feature>
<gene>
    <name evidence="3" type="ORF">POL58_40110</name>
</gene>
<dbReference type="InterPro" id="IPR008984">
    <property type="entry name" value="SMAD_FHA_dom_sf"/>
</dbReference>
<dbReference type="CDD" id="cd00060">
    <property type="entry name" value="FHA"/>
    <property type="match status" value="2"/>
</dbReference>
<proteinExistence type="predicted"/>
<dbReference type="RefSeq" id="WP_272007876.1">
    <property type="nucleotide sequence ID" value="NZ_JAQNDN010000024.1"/>
</dbReference>
<sequence>MTEWIPCPACGTEHAPEAAACEICGYRLSQPAPVSALPKCARCGQPLGDGFEFCQICGLRVHSRLPRPSTQSMKLIPRRLLEGTGEVEPARPPVPDPAPRSSASEPTPAPEAGIVSPATPAPPTAPVPNASEAEPPLLAADSGGSGGNAGNAEASAEAGQGSWGVARVVGLRPPADDVPVPREGPGPGDTARMGQAALPSEQAQVSVTGSPGGPSWSAPMARLAVESSRRSAGAAPLRIVLVKRDGSEGESVALRGTLVVGRKQGDLMFPSDEFLSPAHARLEPAPGGGVRLGDLGSRNGVYVRISRPEPVFPGDLFLVGHHLLRLENLPPGGREQELDGEATRLFGTPMQPAWGRLTLIGVGGAEAEVHCLRAPQIVFGRELGDIIFPTDPFVSWQHAQLAMELRGDAMTVLLTDLRSANGTYLRIRGDVILQPGDMFRVGDQIFRVRMH</sequence>
<dbReference type="EMBL" id="JAQNDN010000024">
    <property type="protein sequence ID" value="MDC0674020.1"/>
    <property type="molecule type" value="Genomic_DNA"/>
</dbReference>
<protein>
    <submittedName>
        <fullName evidence="3">FHA domain-containing protein</fullName>
    </submittedName>
</protein>
<evidence type="ECO:0000313" key="3">
    <source>
        <dbReference type="EMBL" id="MDC0674020.1"/>
    </source>
</evidence>
<dbReference type="Pfam" id="PF00498">
    <property type="entry name" value="FHA"/>
    <property type="match status" value="2"/>
</dbReference>
<organism evidence="3 4">
    <name type="scientific">Nannocystis radixulma</name>
    <dbReference type="NCBI Taxonomy" id="2995305"/>
    <lineage>
        <taxon>Bacteria</taxon>
        <taxon>Pseudomonadati</taxon>
        <taxon>Myxococcota</taxon>
        <taxon>Polyangia</taxon>
        <taxon>Nannocystales</taxon>
        <taxon>Nannocystaceae</taxon>
        <taxon>Nannocystis</taxon>
    </lineage>
</organism>
<dbReference type="SUPFAM" id="SSF49879">
    <property type="entry name" value="SMAD/FHA domain"/>
    <property type="match status" value="2"/>
</dbReference>
<dbReference type="Proteomes" id="UP001217838">
    <property type="component" value="Unassembled WGS sequence"/>
</dbReference>